<keyword evidence="3" id="KW-1185">Reference proteome</keyword>
<dbReference type="PROSITE" id="PS51257">
    <property type="entry name" value="PROKAR_LIPOPROTEIN"/>
    <property type="match status" value="1"/>
</dbReference>
<reference evidence="2 3" key="1">
    <citation type="submission" date="2021-01" db="EMBL/GenBank/DDBJ databases">
        <title>Whole genome shotgun sequence of Catellatospora bangladeshensis NBRC 107357.</title>
        <authorList>
            <person name="Komaki H."/>
            <person name="Tamura T."/>
        </authorList>
    </citation>
    <scope>NUCLEOTIDE SEQUENCE [LARGE SCALE GENOMIC DNA]</scope>
    <source>
        <strain evidence="2 3">NBRC 107357</strain>
    </source>
</reference>
<evidence type="ECO:0000256" key="1">
    <source>
        <dbReference type="SAM" id="SignalP"/>
    </source>
</evidence>
<evidence type="ECO:0000313" key="2">
    <source>
        <dbReference type="EMBL" id="GIF79130.1"/>
    </source>
</evidence>
<protein>
    <recommendedName>
        <fullName evidence="4">Galactose oxidase</fullName>
    </recommendedName>
</protein>
<evidence type="ECO:0000313" key="3">
    <source>
        <dbReference type="Proteomes" id="UP000601223"/>
    </source>
</evidence>
<evidence type="ECO:0008006" key="4">
    <source>
        <dbReference type="Google" id="ProtNLM"/>
    </source>
</evidence>
<dbReference type="AlphaFoldDB" id="A0A8J3NI93"/>
<feature type="signal peptide" evidence="1">
    <location>
        <begin position="1"/>
        <end position="25"/>
    </location>
</feature>
<gene>
    <name evidence="2" type="ORF">Cba03nite_04790</name>
</gene>
<proteinExistence type="predicted"/>
<accession>A0A8J3NI93</accession>
<dbReference type="Proteomes" id="UP000601223">
    <property type="component" value="Unassembled WGS sequence"/>
</dbReference>
<comment type="caution">
    <text evidence="2">The sequence shown here is derived from an EMBL/GenBank/DDBJ whole genome shotgun (WGS) entry which is preliminary data.</text>
</comment>
<sequence>MRLNRGIVAGAVLLAALAACTQAPPAPPKPLRPTWEAVSLPPAPGAPGRALLRDAVTCGGRWFVVGGVLDAAGGTRPAAWTSGDGREWATVTLAPLRPGGYGELSVLYAAGCADGRLAAIGAKSGGAHGNPRVSSWYTAQGGALTEMTAAYVLYGGNDAVNVARVAGGPRGWGIAGNRKAGAAFWSSPDGTDFALHEGVPELAADERGRTAAADVLAVDGGWLLVGSLSRPGRVDRDALGWTSPDGLTWARVPGPATDAYEEFQRVTRVDGVPYAAGLRGDVFGAWRLVDGGWQDAGGFGVTGGPVARVAGLVPADAGLLALVADELRFGLWLGSAGGRWTGVELPGELPARGDAAAAVAAAGRRVVLLADDGVNSRVWIMDLAPDVTASSR</sequence>
<name>A0A8J3NI93_9ACTN</name>
<dbReference type="RefSeq" id="WP_203741182.1">
    <property type="nucleotide sequence ID" value="NZ_BONF01000004.1"/>
</dbReference>
<dbReference type="EMBL" id="BONF01000004">
    <property type="protein sequence ID" value="GIF79130.1"/>
    <property type="molecule type" value="Genomic_DNA"/>
</dbReference>
<keyword evidence="1" id="KW-0732">Signal</keyword>
<feature type="chain" id="PRO_5035316116" description="Galactose oxidase" evidence="1">
    <location>
        <begin position="26"/>
        <end position="392"/>
    </location>
</feature>
<organism evidence="2 3">
    <name type="scientific">Catellatospora bangladeshensis</name>
    <dbReference type="NCBI Taxonomy" id="310355"/>
    <lineage>
        <taxon>Bacteria</taxon>
        <taxon>Bacillati</taxon>
        <taxon>Actinomycetota</taxon>
        <taxon>Actinomycetes</taxon>
        <taxon>Micromonosporales</taxon>
        <taxon>Micromonosporaceae</taxon>
        <taxon>Catellatospora</taxon>
    </lineage>
</organism>